<keyword evidence="2" id="KW-1133">Transmembrane helix</keyword>
<keyword evidence="4" id="KW-1185">Reference proteome</keyword>
<name>A0A1G6CMT7_9BACT</name>
<evidence type="ECO:0000256" key="1">
    <source>
        <dbReference type="SAM" id="MobiDB-lite"/>
    </source>
</evidence>
<dbReference type="AlphaFoldDB" id="A0A1G6CMT7"/>
<evidence type="ECO:0000313" key="3">
    <source>
        <dbReference type="EMBL" id="SDB34206.1"/>
    </source>
</evidence>
<dbReference type="RefSeq" id="WP_092119863.1">
    <property type="nucleotide sequence ID" value="NZ_FMXO01000008.1"/>
</dbReference>
<keyword evidence="2" id="KW-0472">Membrane</keyword>
<dbReference type="EMBL" id="FMXO01000008">
    <property type="protein sequence ID" value="SDB34206.1"/>
    <property type="molecule type" value="Genomic_DNA"/>
</dbReference>
<evidence type="ECO:0000313" key="4">
    <source>
        <dbReference type="Proteomes" id="UP000198771"/>
    </source>
</evidence>
<proteinExistence type="predicted"/>
<organism evidence="3 4">
    <name type="scientific">Desulfonatronum thiosulfatophilum</name>
    <dbReference type="NCBI Taxonomy" id="617002"/>
    <lineage>
        <taxon>Bacteria</taxon>
        <taxon>Pseudomonadati</taxon>
        <taxon>Thermodesulfobacteriota</taxon>
        <taxon>Desulfovibrionia</taxon>
        <taxon>Desulfovibrionales</taxon>
        <taxon>Desulfonatronaceae</taxon>
        <taxon>Desulfonatronum</taxon>
    </lineage>
</organism>
<reference evidence="3 4" key="1">
    <citation type="submission" date="2016-10" db="EMBL/GenBank/DDBJ databases">
        <authorList>
            <person name="de Groot N.N."/>
        </authorList>
    </citation>
    <scope>NUCLEOTIDE SEQUENCE [LARGE SCALE GENOMIC DNA]</scope>
    <source>
        <strain evidence="3 4">ASO4-2</strain>
    </source>
</reference>
<dbReference type="STRING" id="617002.SAMN05660653_01646"/>
<sequence>MLSTINSHSQGKYCRMRVSRSAGSILIGAIVAMVVMGVLGAGMVSMLGTSAISEVRANYGERAYHLAESGFRFAASSLPHVNDPLVDLNNIYNVPSGGTFTLQLTNISEVAGYDEEATVISDQTINPAEENGQAFLQLMGAPKLPPKYGAFRYEGSWYRYQGFRTVEGIPTITKVMPVYTKRVVSVETPIDDGGNLPLKEGPSIAASNGSFTYNDGTVKHYQYVKYANGVMEGITSADGSLPITFAENAKVIVPSNFPLSTATGGVITLSPILQIQSTGQYPESGFLAARRTVTYTWPGGLPNVASSGGEFGPGDEQNLFELEDMQGSLVKDERFHVTPGKFQQEAVSHEQVGFPNEQNQPGIKIKLQNTDRVLVNINWWEIDGFSVNDAYQHQSRTLSYDLQIKIGVGGNHPQFKTLLTGVTVRVDSNDMETASYYGMSIFYYESNFDYNDKNKGAPWLAKSSSLRGLAPDTSYLVFWKMTGNDIEVLESKPVTYDTNWITVILRIEETLAGDWPSKQNNIIGIFQDDKSRKDTSWPEDWGTYTLSKHYSEIQEPELSTGDTDIIEEDRPEIGFHIFSNFGAANELLMDDFAVRMRGSGGGGEESEEFPYTPPIQN</sequence>
<protein>
    <submittedName>
        <fullName evidence="3">Uncharacterized protein</fullName>
    </submittedName>
</protein>
<dbReference type="Proteomes" id="UP000198771">
    <property type="component" value="Unassembled WGS sequence"/>
</dbReference>
<evidence type="ECO:0000256" key="2">
    <source>
        <dbReference type="SAM" id="Phobius"/>
    </source>
</evidence>
<accession>A0A1G6CMT7</accession>
<gene>
    <name evidence="3" type="ORF">SAMN05660653_01646</name>
</gene>
<dbReference type="OrthoDB" id="5420014at2"/>
<feature type="region of interest" description="Disordered" evidence="1">
    <location>
        <begin position="598"/>
        <end position="617"/>
    </location>
</feature>
<feature type="transmembrane region" description="Helical" evidence="2">
    <location>
        <begin position="21"/>
        <end position="47"/>
    </location>
</feature>
<keyword evidence="2" id="KW-0812">Transmembrane</keyword>